<dbReference type="PANTHER" id="PTHR43370:SF2">
    <property type="entry name" value="ABC TRANSPORTER PERMEASE PROTEIN"/>
    <property type="match status" value="1"/>
</dbReference>
<evidence type="ECO:0000256" key="6">
    <source>
        <dbReference type="SAM" id="Phobius"/>
    </source>
</evidence>
<evidence type="ECO:0000313" key="8">
    <source>
        <dbReference type="Proteomes" id="UP000593766"/>
    </source>
</evidence>
<comment type="subcellular location">
    <subcellularLocation>
        <location evidence="1">Cell membrane</location>
        <topology evidence="1">Multi-pass membrane protein</topology>
    </subcellularLocation>
</comment>
<evidence type="ECO:0000256" key="2">
    <source>
        <dbReference type="ARBA" id="ARBA00022475"/>
    </source>
</evidence>
<keyword evidence="8" id="KW-1185">Reference proteome</keyword>
<organism evidence="7 8">
    <name type="scientific">Thermosphaera chiliense</name>
    <dbReference type="NCBI Taxonomy" id="3402707"/>
    <lineage>
        <taxon>Archaea</taxon>
        <taxon>Thermoproteota</taxon>
        <taxon>Thermoprotei</taxon>
        <taxon>Desulfurococcales</taxon>
        <taxon>Desulfurococcaceae</taxon>
        <taxon>Thermosphaera</taxon>
    </lineage>
</organism>
<evidence type="ECO:0000313" key="7">
    <source>
        <dbReference type="EMBL" id="QOR93965.1"/>
    </source>
</evidence>
<dbReference type="GO" id="GO:0005886">
    <property type="term" value="C:plasma membrane"/>
    <property type="evidence" value="ECO:0007669"/>
    <property type="project" value="UniProtKB-SubCell"/>
</dbReference>
<dbReference type="Proteomes" id="UP000593766">
    <property type="component" value="Chromosome"/>
</dbReference>
<feature type="transmembrane region" description="Helical" evidence="6">
    <location>
        <begin position="36"/>
        <end position="57"/>
    </location>
</feature>
<keyword evidence="3 6" id="KW-0812">Transmembrane</keyword>
<sequence length="300" mass="31774">MNGLESILGVIEGVGAAFITFYLVALGHSIFEKAGLLDLAIDGIFFMSTGAAVLGAVVFGNPIAGSLIAALIASLFGLLMAYLLTTLPISHGAVGLSLQFLGYGLGIVLGYPVRQQVGALYAFCYSHEALLEISAVALLLGLLTYYLIEKTKLGAAIRASGESPHAASALGVNVLTTRLVAAAIGFAIVGFGASFFPLLWQRYWDIKVYTLGYGWLAFTIALAAGRHPIFLIPMAFLFGGLVEYSVTIQSLLKLPADVAKLIPFMGALGAMLAYSFTRLGRIFASPQSLGKIYYKEEKTV</sequence>
<feature type="transmembrane region" description="Helical" evidence="6">
    <location>
        <begin position="179"/>
        <end position="200"/>
    </location>
</feature>
<gene>
    <name evidence="7" type="ORF">IMZ38_04795</name>
</gene>
<dbReference type="GO" id="GO:0022857">
    <property type="term" value="F:transmembrane transporter activity"/>
    <property type="evidence" value="ECO:0007669"/>
    <property type="project" value="InterPro"/>
</dbReference>
<evidence type="ECO:0000256" key="5">
    <source>
        <dbReference type="ARBA" id="ARBA00023136"/>
    </source>
</evidence>
<proteinExistence type="predicted"/>
<reference evidence="7 8" key="1">
    <citation type="submission" date="2020-10" db="EMBL/GenBank/DDBJ databases">
        <title>Complete genome sequence of Thermosphaera aggregans strain 3507.</title>
        <authorList>
            <person name="Zayulina K.S."/>
            <person name="Elcheninov A.G."/>
            <person name="Toshchakov S.V."/>
            <person name="Kublanov I.V."/>
            <person name="Kochetkova T.V."/>
        </authorList>
    </citation>
    <scope>NUCLEOTIDE SEQUENCE [LARGE SCALE GENOMIC DNA]</scope>
    <source>
        <strain evidence="7 8">3507</strain>
    </source>
</reference>
<dbReference type="OrthoDB" id="18903at2157"/>
<feature type="transmembrane region" description="Helical" evidence="6">
    <location>
        <begin position="63"/>
        <end position="84"/>
    </location>
</feature>
<feature type="transmembrane region" description="Helical" evidence="6">
    <location>
        <begin position="206"/>
        <end position="224"/>
    </location>
</feature>
<dbReference type="EMBL" id="CP063144">
    <property type="protein sequence ID" value="QOR93965.1"/>
    <property type="molecule type" value="Genomic_DNA"/>
</dbReference>
<feature type="transmembrane region" description="Helical" evidence="6">
    <location>
        <begin position="258"/>
        <end position="277"/>
    </location>
</feature>
<dbReference type="GeneID" id="59454711"/>
<dbReference type="RefSeq" id="WP_193435770.1">
    <property type="nucleotide sequence ID" value="NZ_CP063144.1"/>
</dbReference>
<accession>A0A7M1UNX3</accession>
<keyword evidence="2" id="KW-1003">Cell membrane</keyword>
<evidence type="ECO:0000256" key="4">
    <source>
        <dbReference type="ARBA" id="ARBA00022989"/>
    </source>
</evidence>
<feature type="transmembrane region" description="Helical" evidence="6">
    <location>
        <begin position="129"/>
        <end position="148"/>
    </location>
</feature>
<dbReference type="AlphaFoldDB" id="A0A7M1UNX3"/>
<protein>
    <submittedName>
        <fullName evidence="7">Ribose ABC transporter permease</fullName>
    </submittedName>
</protein>
<feature type="transmembrane region" description="Helical" evidence="6">
    <location>
        <begin position="6"/>
        <end position="24"/>
    </location>
</feature>
<keyword evidence="5 6" id="KW-0472">Membrane</keyword>
<dbReference type="Pfam" id="PF02653">
    <property type="entry name" value="BPD_transp_2"/>
    <property type="match status" value="1"/>
</dbReference>
<dbReference type="CDD" id="cd06580">
    <property type="entry name" value="TM_PBP1_transp_TpRbsC_like"/>
    <property type="match status" value="1"/>
</dbReference>
<evidence type="ECO:0000256" key="3">
    <source>
        <dbReference type="ARBA" id="ARBA00022692"/>
    </source>
</evidence>
<dbReference type="KEGG" id="tcs:IMZ38_04795"/>
<evidence type="ECO:0000256" key="1">
    <source>
        <dbReference type="ARBA" id="ARBA00004651"/>
    </source>
</evidence>
<name>A0A7M1UNX3_9CREN</name>
<keyword evidence="4 6" id="KW-1133">Transmembrane helix</keyword>
<dbReference type="PANTHER" id="PTHR43370">
    <property type="entry name" value="SUGAR ABC TRANSPORTER INTEGRAL MEMBRANE PROTEIN-RELATED"/>
    <property type="match status" value="1"/>
</dbReference>
<dbReference type="InterPro" id="IPR001851">
    <property type="entry name" value="ABC_transp_permease"/>
</dbReference>
<feature type="transmembrane region" description="Helical" evidence="6">
    <location>
        <begin position="91"/>
        <end position="109"/>
    </location>
</feature>